<dbReference type="CDD" id="cd16841">
    <property type="entry name" value="RraA_family"/>
    <property type="match status" value="1"/>
</dbReference>
<accession>A0A518H3L7</accession>
<dbReference type="KEGG" id="tpla:ElP_33200"/>
<evidence type="ECO:0000256" key="5">
    <source>
        <dbReference type="PIRSR" id="PIRSR605493-1"/>
    </source>
</evidence>
<dbReference type="SUPFAM" id="SSF89562">
    <property type="entry name" value="RraA-like"/>
    <property type="match status" value="1"/>
</dbReference>
<dbReference type="InterPro" id="IPR005493">
    <property type="entry name" value="RraA/RraA-like"/>
</dbReference>
<evidence type="ECO:0000256" key="2">
    <source>
        <dbReference type="ARBA" id="ARBA00016549"/>
    </source>
</evidence>
<dbReference type="PANTHER" id="PTHR33254:SF4">
    <property type="entry name" value="4-HYDROXY-4-METHYL-2-OXOGLUTARATE ALDOLASE 3-RELATED"/>
    <property type="match status" value="1"/>
</dbReference>
<dbReference type="InterPro" id="IPR036704">
    <property type="entry name" value="RraA/RraA-like_sf"/>
</dbReference>
<comment type="cofactor">
    <cofactor evidence="5">
        <name>Mg(2+)</name>
        <dbReference type="ChEBI" id="CHEBI:18420"/>
    </cofactor>
</comment>
<dbReference type="PANTHER" id="PTHR33254">
    <property type="entry name" value="4-HYDROXY-4-METHYL-2-OXOGLUTARATE ALDOLASE 3-RELATED"/>
    <property type="match status" value="1"/>
</dbReference>
<dbReference type="EMBL" id="CP036426">
    <property type="protein sequence ID" value="QDV35417.1"/>
    <property type="molecule type" value="Genomic_DNA"/>
</dbReference>
<keyword evidence="5" id="KW-0460">Magnesium</keyword>
<evidence type="ECO:0000256" key="4">
    <source>
        <dbReference type="ARBA" id="ARBA00030169"/>
    </source>
</evidence>
<keyword evidence="7" id="KW-1185">Reference proteome</keyword>
<dbReference type="AlphaFoldDB" id="A0A518H3L7"/>
<evidence type="ECO:0000256" key="1">
    <source>
        <dbReference type="ARBA" id="ARBA00001968"/>
    </source>
</evidence>
<feature type="binding site" evidence="5">
    <location>
        <position position="130"/>
    </location>
    <ligand>
        <name>substrate</name>
    </ligand>
</feature>
<dbReference type="OrthoDB" id="9784786at2"/>
<evidence type="ECO:0000256" key="3">
    <source>
        <dbReference type="ARBA" id="ARBA00029596"/>
    </source>
</evidence>
<dbReference type="GO" id="GO:0046872">
    <property type="term" value="F:metal ion binding"/>
    <property type="evidence" value="ECO:0007669"/>
    <property type="project" value="UniProtKB-KW"/>
</dbReference>
<name>A0A518H3L7_9BACT</name>
<feature type="binding site" evidence="5">
    <location>
        <position position="131"/>
    </location>
    <ligand>
        <name>Mg(2+)</name>
        <dbReference type="ChEBI" id="CHEBI:18420"/>
    </ligand>
</feature>
<sequence>MSDSPLSPEAIERLKRYNTPTVSNAIEVFDVRPRHVGYLPHRIRSLTPGLGVMVGYAVTSQTRASHDPDAKGPDLNADYLRYVASRPGPKVAIGQDLDPEPGLGAQFGEVNATIHKKLGCVGHITDGCPRDVDEVEGLGFQLFGLNLCVSHAYVRLVDFGKPVTIAGVEIKPGDLIHADKHGVCIIPIEIADRVADACDQVEQLERPLLECCRSADFDLERYIQLRAEMKAKVRE</sequence>
<evidence type="ECO:0000313" key="6">
    <source>
        <dbReference type="EMBL" id="QDV35417.1"/>
    </source>
</evidence>
<dbReference type="Pfam" id="PF03737">
    <property type="entry name" value="RraA-like"/>
    <property type="match status" value="1"/>
</dbReference>
<keyword evidence="5" id="KW-0479">Metal-binding</keyword>
<dbReference type="RefSeq" id="WP_145271011.1">
    <property type="nucleotide sequence ID" value="NZ_CP036426.1"/>
</dbReference>
<comment type="cofactor">
    <cofactor evidence="1">
        <name>a divalent metal cation</name>
        <dbReference type="ChEBI" id="CHEBI:60240"/>
    </cofactor>
</comment>
<dbReference type="Gene3D" id="3.50.30.40">
    <property type="entry name" value="Ribonuclease E inhibitor RraA/RraA-like"/>
    <property type="match status" value="1"/>
</dbReference>
<reference evidence="6 7" key="1">
    <citation type="submission" date="2019-02" db="EMBL/GenBank/DDBJ databases">
        <title>Deep-cultivation of Planctomycetes and their phenomic and genomic characterization uncovers novel biology.</title>
        <authorList>
            <person name="Wiegand S."/>
            <person name="Jogler M."/>
            <person name="Boedeker C."/>
            <person name="Pinto D."/>
            <person name="Vollmers J."/>
            <person name="Rivas-Marin E."/>
            <person name="Kohn T."/>
            <person name="Peeters S.H."/>
            <person name="Heuer A."/>
            <person name="Rast P."/>
            <person name="Oberbeckmann S."/>
            <person name="Bunk B."/>
            <person name="Jeske O."/>
            <person name="Meyerdierks A."/>
            <person name="Storesund J.E."/>
            <person name="Kallscheuer N."/>
            <person name="Luecker S."/>
            <person name="Lage O.M."/>
            <person name="Pohl T."/>
            <person name="Merkel B.J."/>
            <person name="Hornburger P."/>
            <person name="Mueller R.-W."/>
            <person name="Bruemmer F."/>
            <person name="Labrenz M."/>
            <person name="Spormann A.M."/>
            <person name="Op den Camp H."/>
            <person name="Overmann J."/>
            <person name="Amann R."/>
            <person name="Jetten M.S.M."/>
            <person name="Mascher T."/>
            <person name="Medema M.H."/>
            <person name="Devos D.P."/>
            <person name="Kaster A.-K."/>
            <person name="Ovreas L."/>
            <person name="Rohde M."/>
            <person name="Galperin M.Y."/>
            <person name="Jogler C."/>
        </authorList>
    </citation>
    <scope>NUCLEOTIDE SEQUENCE [LARGE SCALE GENOMIC DNA]</scope>
    <source>
        <strain evidence="6 7">ElP</strain>
    </source>
</reference>
<organism evidence="6 7">
    <name type="scientific">Tautonia plasticadhaerens</name>
    <dbReference type="NCBI Taxonomy" id="2527974"/>
    <lineage>
        <taxon>Bacteria</taxon>
        <taxon>Pseudomonadati</taxon>
        <taxon>Planctomycetota</taxon>
        <taxon>Planctomycetia</taxon>
        <taxon>Isosphaerales</taxon>
        <taxon>Isosphaeraceae</taxon>
        <taxon>Tautonia</taxon>
    </lineage>
</organism>
<gene>
    <name evidence="6" type="ORF">ElP_33200</name>
</gene>
<proteinExistence type="predicted"/>
<protein>
    <recommendedName>
        <fullName evidence="2">Putative 4-hydroxy-4-methyl-2-oxoglutarate aldolase</fullName>
    </recommendedName>
    <alternativeName>
        <fullName evidence="3">Regulator of ribonuclease activity homolog</fullName>
    </alternativeName>
    <alternativeName>
        <fullName evidence="4">RraA-like protein</fullName>
    </alternativeName>
</protein>
<dbReference type="Proteomes" id="UP000317835">
    <property type="component" value="Chromosome"/>
</dbReference>
<evidence type="ECO:0000313" key="7">
    <source>
        <dbReference type="Proteomes" id="UP000317835"/>
    </source>
</evidence>